<reference evidence="2" key="2">
    <citation type="submission" date="2014-03" db="EMBL/GenBank/DDBJ databases">
        <title>The whipworm genome and dual-species transcriptomics of an intimate host-pathogen interaction.</title>
        <authorList>
            <person name="Foth B.J."/>
            <person name="Tsai I.J."/>
            <person name="Reid A.J."/>
            <person name="Bancroft A.J."/>
            <person name="Nichol S."/>
            <person name="Tracey A."/>
            <person name="Holroyd N."/>
            <person name="Cotton J.A."/>
            <person name="Stanley E.J."/>
            <person name="Zarowiecki M."/>
            <person name="Liu J.Z."/>
            <person name="Huckvale T."/>
            <person name="Cooper P.J."/>
            <person name="Grencis R.K."/>
            <person name="Berriman M."/>
        </authorList>
    </citation>
    <scope>NUCLEOTIDE SEQUENCE [LARGE SCALE GENOMIC DNA]</scope>
</reference>
<protein>
    <submittedName>
        <fullName evidence="2">PH domain containing protein</fullName>
    </submittedName>
</protein>
<evidence type="ECO:0000259" key="1">
    <source>
        <dbReference type="PROSITE" id="PS50003"/>
    </source>
</evidence>
<dbReference type="SMART" id="SM00233">
    <property type="entry name" value="PH"/>
    <property type="match status" value="1"/>
</dbReference>
<dbReference type="InterPro" id="IPR001849">
    <property type="entry name" value="PH_domain"/>
</dbReference>
<dbReference type="STRING" id="36087.A0A077Z4P8"/>
<feature type="domain" description="PH" evidence="1">
    <location>
        <begin position="1"/>
        <end position="102"/>
    </location>
</feature>
<organism evidence="2 3">
    <name type="scientific">Trichuris trichiura</name>
    <name type="common">Whipworm</name>
    <name type="synonym">Trichocephalus trichiurus</name>
    <dbReference type="NCBI Taxonomy" id="36087"/>
    <lineage>
        <taxon>Eukaryota</taxon>
        <taxon>Metazoa</taxon>
        <taxon>Ecdysozoa</taxon>
        <taxon>Nematoda</taxon>
        <taxon>Enoplea</taxon>
        <taxon>Dorylaimia</taxon>
        <taxon>Trichinellida</taxon>
        <taxon>Trichuridae</taxon>
        <taxon>Trichuris</taxon>
    </lineage>
</organism>
<dbReference type="Pfam" id="PF00169">
    <property type="entry name" value="PH"/>
    <property type="match status" value="1"/>
</dbReference>
<dbReference type="Proteomes" id="UP000030665">
    <property type="component" value="Unassembled WGS sequence"/>
</dbReference>
<gene>
    <name evidence="2" type="ORF">TTRE_0000307901</name>
</gene>
<accession>A0A077Z4P8</accession>
<name>A0A077Z4P8_TRITR</name>
<evidence type="ECO:0000313" key="2">
    <source>
        <dbReference type="EMBL" id="CDW54809.1"/>
    </source>
</evidence>
<dbReference type="OrthoDB" id="245697at2759"/>
<reference evidence="2" key="1">
    <citation type="submission" date="2014-01" db="EMBL/GenBank/DDBJ databases">
        <authorList>
            <person name="Aslett M."/>
        </authorList>
    </citation>
    <scope>NUCLEOTIDE SEQUENCE</scope>
</reference>
<dbReference type="InterPro" id="IPR011993">
    <property type="entry name" value="PH-like_dom_sf"/>
</dbReference>
<proteinExistence type="predicted"/>
<dbReference type="AlphaFoldDB" id="A0A077Z4P8"/>
<dbReference type="SUPFAM" id="SSF50729">
    <property type="entry name" value="PH domain-like"/>
    <property type="match status" value="1"/>
</dbReference>
<evidence type="ECO:0000313" key="3">
    <source>
        <dbReference type="Proteomes" id="UP000030665"/>
    </source>
</evidence>
<sequence>MLEGYLLFRSSKKAWTKAYFRVNNDFVLYRHANDKHTLQEKTPRACLPLPGVRISLPDTRQESGKANCTVFVIEHKNRTYFFRCASQEETAKWMAVLDLASRAEIPTDAGQME</sequence>
<dbReference type="EMBL" id="HG805916">
    <property type="protein sequence ID" value="CDW54809.1"/>
    <property type="molecule type" value="Genomic_DNA"/>
</dbReference>
<dbReference type="Gene3D" id="2.30.29.30">
    <property type="entry name" value="Pleckstrin-homology domain (PH domain)/Phosphotyrosine-binding domain (PTB)"/>
    <property type="match status" value="1"/>
</dbReference>
<keyword evidence="3" id="KW-1185">Reference proteome</keyword>
<dbReference type="PROSITE" id="PS50003">
    <property type="entry name" value="PH_DOMAIN"/>
    <property type="match status" value="1"/>
</dbReference>